<dbReference type="InterPro" id="IPR050807">
    <property type="entry name" value="TransReg_Diox_bact_type"/>
</dbReference>
<dbReference type="Proteomes" id="UP000028875">
    <property type="component" value="Unassembled WGS sequence"/>
</dbReference>
<dbReference type="InterPro" id="IPR010982">
    <property type="entry name" value="Lambda_DNA-bd_dom_sf"/>
</dbReference>
<evidence type="ECO:0000256" key="1">
    <source>
        <dbReference type="ARBA" id="ARBA00023125"/>
    </source>
</evidence>
<keyword evidence="1" id="KW-0238">DNA-binding</keyword>
<dbReference type="Pfam" id="PF01381">
    <property type="entry name" value="HTH_3"/>
    <property type="match status" value="1"/>
</dbReference>
<protein>
    <submittedName>
        <fullName evidence="3">HTH-type transcriptional regulator PuuR</fullName>
    </submittedName>
</protein>
<dbReference type="OrthoDB" id="34624at2"/>
<sequence>MTNSENLGNKVKNLRKQKKLTLKQVSQETGLSISFLSQLEHSKTSATLLSLKRISEALGVNPSYFFSSETQGSRSAITRNIVDTKNLTENRFIYKDLSGEMENPLFVPNLIILNPGDNRGNNFTHKGQEFLYVLEGTLTIEVNHEEVLLQPYDCIFLESSTPHNWYNRTDKTIKFLCISSTE</sequence>
<dbReference type="STRING" id="1462526.BN990_01037"/>
<dbReference type="GO" id="GO:0003700">
    <property type="term" value="F:DNA-binding transcription factor activity"/>
    <property type="evidence" value="ECO:0007669"/>
    <property type="project" value="TreeGrafter"/>
</dbReference>
<dbReference type="AlphaFoldDB" id="A0A024Q889"/>
<dbReference type="InterPro" id="IPR014710">
    <property type="entry name" value="RmlC-like_jellyroll"/>
</dbReference>
<dbReference type="PROSITE" id="PS50943">
    <property type="entry name" value="HTH_CROC1"/>
    <property type="match status" value="1"/>
</dbReference>
<proteinExistence type="predicted"/>
<dbReference type="CDD" id="cd00093">
    <property type="entry name" value="HTH_XRE"/>
    <property type="match status" value="1"/>
</dbReference>
<reference evidence="4" key="2">
    <citation type="submission" date="2014-05" db="EMBL/GenBank/DDBJ databases">
        <title>Draft genome sequence of Virgibacillus massiliensis Vm-5.</title>
        <authorList>
            <person name="Khelaifia S."/>
            <person name="Croce O."/>
            <person name="Lagier J.C."/>
            <person name="Raoult D."/>
        </authorList>
    </citation>
    <scope>NUCLEOTIDE SEQUENCE [LARGE SCALE GENOMIC DNA]</scope>
    <source>
        <strain evidence="4">Vm-5</strain>
    </source>
</reference>
<evidence type="ECO:0000259" key="2">
    <source>
        <dbReference type="PROSITE" id="PS50943"/>
    </source>
</evidence>
<dbReference type="EMBL" id="CCDP010000001">
    <property type="protein sequence ID" value="CDQ38763.1"/>
    <property type="molecule type" value="Genomic_DNA"/>
</dbReference>
<dbReference type="GO" id="GO:0003677">
    <property type="term" value="F:DNA binding"/>
    <property type="evidence" value="ECO:0007669"/>
    <property type="project" value="UniProtKB-KW"/>
</dbReference>
<dbReference type="SUPFAM" id="SSF47413">
    <property type="entry name" value="lambda repressor-like DNA-binding domains"/>
    <property type="match status" value="1"/>
</dbReference>
<dbReference type="SMART" id="SM00530">
    <property type="entry name" value="HTH_XRE"/>
    <property type="match status" value="1"/>
</dbReference>
<dbReference type="InterPro" id="IPR013096">
    <property type="entry name" value="Cupin_2"/>
</dbReference>
<dbReference type="PANTHER" id="PTHR46797">
    <property type="entry name" value="HTH-TYPE TRANSCRIPTIONAL REGULATOR"/>
    <property type="match status" value="1"/>
</dbReference>
<dbReference type="SUPFAM" id="SSF51182">
    <property type="entry name" value="RmlC-like cupins"/>
    <property type="match status" value="1"/>
</dbReference>
<dbReference type="Gene3D" id="2.60.120.10">
    <property type="entry name" value="Jelly Rolls"/>
    <property type="match status" value="1"/>
</dbReference>
<name>A0A024Q889_9BACI</name>
<accession>A0A024Q889</accession>
<dbReference type="GO" id="GO:0005829">
    <property type="term" value="C:cytosol"/>
    <property type="evidence" value="ECO:0007669"/>
    <property type="project" value="TreeGrafter"/>
</dbReference>
<organism evidence="3 4">
    <name type="scientific">Virgibacillus massiliensis</name>
    <dbReference type="NCBI Taxonomy" id="1462526"/>
    <lineage>
        <taxon>Bacteria</taxon>
        <taxon>Bacillati</taxon>
        <taxon>Bacillota</taxon>
        <taxon>Bacilli</taxon>
        <taxon>Bacillales</taxon>
        <taxon>Bacillaceae</taxon>
        <taxon>Virgibacillus</taxon>
    </lineage>
</organism>
<dbReference type="InterPro" id="IPR001387">
    <property type="entry name" value="Cro/C1-type_HTH"/>
</dbReference>
<dbReference type="Gene3D" id="1.10.260.40">
    <property type="entry name" value="lambda repressor-like DNA-binding domains"/>
    <property type="match status" value="1"/>
</dbReference>
<dbReference type="PANTHER" id="PTHR46797:SF25">
    <property type="entry name" value="TRANSCRIPTIONAL REGULATOR"/>
    <property type="match status" value="1"/>
</dbReference>
<dbReference type="eggNOG" id="COG1396">
    <property type="taxonomic scope" value="Bacteria"/>
</dbReference>
<keyword evidence="4" id="KW-1185">Reference proteome</keyword>
<evidence type="ECO:0000313" key="4">
    <source>
        <dbReference type="Proteomes" id="UP000028875"/>
    </source>
</evidence>
<feature type="domain" description="HTH cro/C1-type" evidence="2">
    <location>
        <begin position="11"/>
        <end position="65"/>
    </location>
</feature>
<reference evidence="3 4" key="1">
    <citation type="submission" date="2014-03" db="EMBL/GenBank/DDBJ databases">
        <authorList>
            <person name="Urmite Genomes U."/>
        </authorList>
    </citation>
    <scope>NUCLEOTIDE SEQUENCE [LARGE SCALE GENOMIC DNA]</scope>
    <source>
        <strain evidence="3 4">Vm-5</strain>
    </source>
</reference>
<evidence type="ECO:0000313" key="3">
    <source>
        <dbReference type="EMBL" id="CDQ38763.1"/>
    </source>
</evidence>
<dbReference type="eggNOG" id="COG3837">
    <property type="taxonomic scope" value="Bacteria"/>
</dbReference>
<dbReference type="Pfam" id="PF07883">
    <property type="entry name" value="Cupin_2"/>
    <property type="match status" value="1"/>
</dbReference>
<dbReference type="RefSeq" id="WP_021289339.1">
    <property type="nucleotide sequence ID" value="NZ_BNER01000003.1"/>
</dbReference>
<dbReference type="InterPro" id="IPR011051">
    <property type="entry name" value="RmlC_Cupin_sf"/>
</dbReference>
<comment type="caution">
    <text evidence="3">The sequence shown here is derived from an EMBL/GenBank/DDBJ whole genome shotgun (WGS) entry which is preliminary data.</text>
</comment>
<dbReference type="CDD" id="cd02209">
    <property type="entry name" value="cupin_XRE_C"/>
    <property type="match status" value="1"/>
</dbReference>
<gene>
    <name evidence="3" type="primary">puuR_1</name>
    <name evidence="3" type="ORF">BN990_01037</name>
</gene>